<dbReference type="FunFam" id="3.30.300.30:FF:000010">
    <property type="entry name" value="Enterobactin synthetase component F"/>
    <property type="match status" value="3"/>
</dbReference>
<dbReference type="FunFam" id="3.40.50.12780:FF:000012">
    <property type="entry name" value="Non-ribosomal peptide synthetase"/>
    <property type="match status" value="1"/>
</dbReference>
<dbReference type="EMBL" id="JACHMS010000001">
    <property type="protein sequence ID" value="MBB4717834.1"/>
    <property type="molecule type" value="Genomic_DNA"/>
</dbReference>
<name>A0A7W7DVN2_9ACTN</name>
<dbReference type="Pfam" id="PF00501">
    <property type="entry name" value="AMP-binding"/>
    <property type="match status" value="5"/>
</dbReference>
<dbReference type="Gene3D" id="3.30.559.10">
    <property type="entry name" value="Chloramphenicol acetyltransferase-like domain"/>
    <property type="match status" value="5"/>
</dbReference>
<dbReference type="GO" id="GO:0017000">
    <property type="term" value="P:antibiotic biosynthetic process"/>
    <property type="evidence" value="ECO:0007669"/>
    <property type="project" value="UniProtKB-ARBA"/>
</dbReference>
<dbReference type="InterPro" id="IPR001242">
    <property type="entry name" value="Condensation_dom"/>
</dbReference>
<dbReference type="InterPro" id="IPR009081">
    <property type="entry name" value="PP-bd_ACP"/>
</dbReference>
<dbReference type="InterPro" id="IPR010071">
    <property type="entry name" value="AA_adenyl_dom"/>
</dbReference>
<evidence type="ECO:0000256" key="6">
    <source>
        <dbReference type="SAM" id="MobiDB-lite"/>
    </source>
</evidence>
<dbReference type="GO" id="GO:0031177">
    <property type="term" value="F:phosphopantetheine binding"/>
    <property type="evidence" value="ECO:0007669"/>
    <property type="project" value="InterPro"/>
</dbReference>
<dbReference type="Gene3D" id="2.30.38.10">
    <property type="entry name" value="Luciferase, Domain 3"/>
    <property type="match status" value="4"/>
</dbReference>
<dbReference type="CDD" id="cd17651">
    <property type="entry name" value="A_NRPS_VisG_like"/>
    <property type="match status" value="2"/>
</dbReference>
<dbReference type="SUPFAM" id="SSF47336">
    <property type="entry name" value="ACP-like"/>
    <property type="match status" value="5"/>
</dbReference>
<dbReference type="InterPro" id="IPR020845">
    <property type="entry name" value="AMP-binding_CS"/>
</dbReference>
<dbReference type="Gene3D" id="3.40.50.1820">
    <property type="entry name" value="alpha/beta hydrolase"/>
    <property type="match status" value="1"/>
</dbReference>
<feature type="domain" description="Carrier" evidence="7">
    <location>
        <begin position="956"/>
        <end position="1031"/>
    </location>
</feature>
<dbReference type="SUPFAM" id="SSF56801">
    <property type="entry name" value="Acetyl-CoA synthetase-like"/>
    <property type="match status" value="5"/>
</dbReference>
<feature type="domain" description="Carrier" evidence="7">
    <location>
        <begin position="3102"/>
        <end position="3177"/>
    </location>
</feature>
<dbReference type="InterPro" id="IPR025110">
    <property type="entry name" value="AMP-bd_C"/>
</dbReference>
<feature type="domain" description="Carrier" evidence="7">
    <location>
        <begin position="4174"/>
        <end position="4249"/>
    </location>
</feature>
<dbReference type="InterPro" id="IPR029058">
    <property type="entry name" value="AB_hydrolase_fold"/>
</dbReference>
<keyword evidence="5" id="KW-0436">Ligase</keyword>
<dbReference type="GeneID" id="95799628"/>
<dbReference type="PROSITE" id="PS00455">
    <property type="entry name" value="AMP_BINDING"/>
    <property type="match status" value="4"/>
</dbReference>
<comment type="caution">
    <text evidence="8">The sequence shown here is derived from an EMBL/GenBank/DDBJ whole genome shotgun (WGS) entry which is preliminary data.</text>
</comment>
<dbReference type="GO" id="GO:0008610">
    <property type="term" value="P:lipid biosynthetic process"/>
    <property type="evidence" value="ECO:0007669"/>
    <property type="project" value="UniProtKB-ARBA"/>
</dbReference>
<dbReference type="FunFam" id="3.30.559.10:FF:000012">
    <property type="entry name" value="Non-ribosomal peptide synthetase"/>
    <property type="match status" value="1"/>
</dbReference>
<organism evidence="8 9">
    <name type="scientific">Streptomyces luteogriseus</name>
    <dbReference type="NCBI Taxonomy" id="68233"/>
    <lineage>
        <taxon>Bacteria</taxon>
        <taxon>Bacillati</taxon>
        <taxon>Actinomycetota</taxon>
        <taxon>Actinomycetes</taxon>
        <taxon>Kitasatosporales</taxon>
        <taxon>Streptomycetaceae</taxon>
        <taxon>Streptomyces</taxon>
    </lineage>
</organism>
<dbReference type="GO" id="GO:0043041">
    <property type="term" value="P:amino acid activation for nonribosomal peptide biosynthetic process"/>
    <property type="evidence" value="ECO:0007669"/>
    <property type="project" value="TreeGrafter"/>
</dbReference>
<feature type="domain" description="Carrier" evidence="7">
    <location>
        <begin position="2034"/>
        <end position="2109"/>
    </location>
</feature>
<dbReference type="FunFam" id="1.10.1200.10:FF:000016">
    <property type="entry name" value="Non-ribosomal peptide synthase"/>
    <property type="match status" value="3"/>
</dbReference>
<comment type="similarity">
    <text evidence="2">Belongs to the ATP-dependent AMP-binding enzyme family.</text>
</comment>
<dbReference type="InterPro" id="IPR045851">
    <property type="entry name" value="AMP-bd_C_sf"/>
</dbReference>
<dbReference type="Pfam" id="PF00668">
    <property type="entry name" value="Condensation"/>
    <property type="match status" value="5"/>
</dbReference>
<dbReference type="InterPro" id="IPR023213">
    <property type="entry name" value="CAT-like_dom_sf"/>
</dbReference>
<feature type="region of interest" description="Disordered" evidence="6">
    <location>
        <begin position="561"/>
        <end position="587"/>
    </location>
</feature>
<sequence length="5347" mass="577302">MSAAQHGVWFAHQQGLTDLDFSLAQCIDIRGAVDADLFRAAVGSALTEAEALRVRFTEDADGVWQTPMPVPHDALTCHDVSAEPDPAETALRWMREDRARSVDLLADRLYDLALFRLSPDRHLWYTRAHHAVIDGYGASLFTRRVAQIYTALAERRPCGEPTFGTLAGLVEEDEEYRSSPDFAEDRAYWETQLADRPARFSLSRRTATSRGSSLRATIRLAADLNDDLVAAARAARTHWSVVLTAAVALYAHRMTGADHVTLGFPVTARVTLTARRTPGMTANVVPLRLVVRADDDFGQLIGRTTQAVKEALRHQRYRQEDLQRHFAPSPDPTGSFGPLVNIMGLQDGLTFDGHPGQLLNLGNGPLDDLAFDIYGTARGEQLVIHLDGNETLYTTDELTWHLARFEHTLAAALAEPARAVGELDVVPAQERKLLLDAWNATAAQEWTAAPAERITELAQRTPDAPAVLAQDAVLSYGRLNARANRVAQLLIEHGAGPERTVAVVRNRSADWPVTLLAVAKAGAACLVLDPEADGGTDAYADVLEAARAVCVLTSAHAPGPVAPTRPRISLGEPRTEEALADRSDADVTDADRTAPLLPSHPAQVSRSTGLITTYAALANQLAWLRTRHPQGPGDRVLQGTSPLWECHWALGGGATLVVPDRAAAPRDSARVAADLAADIATRQITALHTTPTVLAALLAHLDEPGTETYPSLRTVVCDGEPLSPHLAARFGDVLGGATLCTGYAPVETAVHATAGDAETAAQPGSASIGRPVPGTRVYVLDASLRPAPVGVTGELYVAGQQSARGYAGRPGRTVERLVADPHGARGERMYRSGDLARWRADGSLELVGRAVEFGSVADWHTEVAAAVAAHPHVGQAVAVVREDTARTAVTTAYVVPPAGTEAHPEAIRLHAAERLPEAQAPTAVVVLDAFPVTARHTLDRAALPLPAPAAATARRTARTPREETLCRAFAEVLGVDTPGIDDSFFELGGQSLTSIRLLSRVRTELGVELPVRALFEAPTVARLARRVDAAEQATRVGLVPAQRPDWLPLSFAQRRLWFLNRLEGPASTAYNMPFAVRLTGDLDREALAAALRDVVVRHESLRTVFPEGPDEAPYQKILDPDEIPADLLATASATADDLPDLLTRAAADTFDLTLELPLRATAFTLGATEHVLLLVMHHIAGDGWSMVPLARDLVTAYELRVAGKSPDWKPLPVQYADYTLWQHRILGDENDPKSRLSHQLAYWAKALEAIPEHLDLPADRPRPALSSHRGESVPVEIGPETHRALAALAQESDASLFMVVQAAFAALLSRMGAGTDIPIGTPIAGRTDEALDDLVGFFVNTLVLRTDLSGDPTFRELVERVRETDLAAYAHQDVPFEHLVEVLNPVRSMASHPLFQVMLAFQNNAAPHFELPGLTTKIDQLDTRTAKFALLLNITEQHGDGVPAGLTGFLEFSTDLFDRGTVEGLVERFGRVLAGAVADANVRVSGLEVLSDVERRELLEVRNATGVEVAWVSLPAGFEAQVARTPEATAVVFEDVRLTYAELNARANRLARVLVEKGAGPERVVALMLPRSEWLPVALLAVVKSGAAYVPVDPAYPADRVAYMFQDADPVAVVSAGPVDEAVLGGRAQVVLDEPTTQALAGPSDAYADADLSIGERGGVLRLEHPVYVMYTSGSTGRPKGVVFPAGAMVNLLAWHTQILTGGVGKRTGQFAALGFDAAAHEMFSALWSGKTLVVPRDETRRGAAELVRWFAQHEVGELFAPMPMVEAVAEAAAELGLDLPGLTDVAQAGEALALHGAVREFFASVPGRRVHNYYGPTETHVVTALSLEGDPAEWPVLPSIGTPVANSRVYVLDASLRPVPVGVAGELYLAGAQLARGYLNRPALTAERFVADPFAGPGERMYRSGDLARWRADGTVEFLGRADFQVKIRGFRVELGEVEAVLATHPDIAQVAVVAREDQPGGKCLVAYVIPSNAATATVDTPHIRRYVGERLPEFMVPSAVVVLDALPLTANGKLDRRVLPAPEYGAADEGRGPRNGHEQVLCAAFTEVLGVEKVRIDDSFFDLGGHSLLATRLISRIRTRLGVELPLRSLFEGPTVVQLAERIEADGAAARVAVSPAARPAEVPLSFAQRRLWFLNRFEGSATSTYNLPIALRLTGTLDRDALAAALRDVISRHESLRTVFPEGTDGTPFQRVLDVDRATVRLDVLPVTAAELPARMAEAAGCGFDLTDGLPLRAWLFTLDDTTHVLSVVLHHIAGDGWSMAPLARDLEAAYVARIAGRAPRWEPLPVQYADYALWQRELLGDERDPDSLLSRQLAYWKTQLSDLPDQLTLPTDRQRPAVASYRGDSVTFTLDAELHARLADLARESGASVFMVVRAAFAALLSRLGAGTDIPIGSPMAGRTDEALDDLVGFFVNTLVLRTDLSGDPTFRELLDRVRETDLAAHAHQDVPFEHLVEVLNPVRSMAAHPLFQVMLAFQNVEEPQLRLPGLTVAPEPAAAPAARFDLCVYLDESRTDTGAEAGLAGVLEFATDLYDRDTAEELVARFERVLRSVVHDPDRPVAALDVLAPEERRRIVEEWNSTDTPVRQAPLSVLFEAQVARTPDATAVVHGDIELTYAELNASANRLARLLVEQGAGPERLVALALPRSVDQVVAVYATVKAGAAYLPVDPEYPADRIAYMLDDARPVCVLTAADTMDLLPCDLPVLVLDDPGLRASLADRPATDLGDADRAAPLELSHPAYVIYTSGSTGRPKGVLIPHDAIVNRLAWMQAKHPQRAGDRILQKTPTGFDVSVWEFFWALQVGATLVVADPGGHRDPAYLVEVIRAQRVTTLQFVPSMLAVFLAEPTASTCTTLHTVILGGEATSLELAEKFRETLDSGLFNLYGPTEASIDVTRWVVRHEPGAPSVPIGAPVWNTRAYVLDERLRPVPAGVPGELYVSGVQLARGYVGRPGLTADRFVANPYDPAGRRMYRTGDLVRWRADGNIEFLGRTDFQVKIRGFRVELGEVESAVAAHPAVAQAVVTVHTGEGRDPRLVAYVVPAAGTTVEPADLRQFVGARLPEYMVPAAVVVLAALPVTVNGKLDRKALPVPDFSAAPHGRAPRTAHEDVLCGLFAEVLDLDRVGPEDSFFDLGGHSLLATRLVSRVRTVLGVELPLRALFEAPSVARLARRLADADGARAVLTRRTPTADLPLSFAQQRLWFLNRLEGAQAATYNMPIALRLTGALDRDALAAALGDVVARHECLRTVFPEGPDGTPRQRIVDPADAGVELPLTRVTEAVLSEALARETARGFDVTVELPLRAQLFTLDDTTHVLFVVLHHIAGDGWSMAPLARDVAEAYEARADGRAPEWEPLPVQYADYSIWQRELLGDGSDPTSVLGRQVAYWTHHLSGIPEQLELPADRPRPAAATHRGAHVPVHFDARLHQDLTTLARESGASVFMVVQAAFAALLSRLGAGTDIPIGSPVAGRTDEALDDLVGFFVNTLVLRTDVSGAPTFRELVERVREADLRAYAHQDVPFEHLVDVLNPVRSLSRHPLFQVMLAFQNTSPPRLELPGLVLASEPAELEAVKFDLSVSLNESFDANRRPDGITGELTYCVDLFDRDTGDGIARRFERLLRAFVTDPERPVTSAELLSPRERRLVLDEWSAGADGEPLTGPCGDLAAGATALHLFAEQVARVPDAVAVECGDDALSYAELDARAEQLARVLVTRGAGPERAVAVALPRSAEFVVAMVAVWKAGAVFLPVDEEYPARRIALMCQDMRPVCAVTTAGTTAPLPSGLARVLVDEQTADTADTADLGDTGSFGPRPQNAAYVVYTSGSTGQPKGVVVEHRSLTAYLGWARAAHPEASGVVAWQSPVTFDMTVASVLLPLVSGGRARVTDLLRTPEASDPARRRQAPTFMKATPSHVPLLLTLPDEFSPTAELVLGGEALAGSDVAEWRRRHPQAHVVNAYGPTETTVNVTEHRVSPGEALPPSGVPIGRPQGGTRAFVLDGGLRPVPVGVVGELYVAGAQLARGYAARAAVTAERFVACPFTAGGERMYRTGDLVKWRTDGTLAYVGRADAQIQLRGFRIEPGEIEAALTQDPDIDHATVLLREDQPGDKRLVAYAVPAPGTAPSPDAVVKSLAGRLPDQMVPAAVVVLADLPLTAHGKLDVRALPAPDLKGLRGRSGRAPRDGREEVLCAVFAEVLGVEKVGIDDGFFDLGGHSLLATRVVSRVRTVLGVELPLRALFEAPSVARLAEWLAEAGDARAPLAPMDRPAEVPLSFAQRRMWFLNRFEGAEAATYNMPVALRLTGELDREALAAALRDVVVRHESLRTVFPEGADGVPFQKVRELHEITDGEGAWPALDVTPVTEEHLQDLVMEQVERGFDLTADVPLRARLFTLAEDVYVLVVVLHHIAGDGWSMAPLARDVAEAYEARAEGRAPEWEPLPVHYADYALWQRELLGDESEPDSLLARQLAYWKRQLAGLPDQLELPTDRPRPAMASFRGEEVAFEVAPEIHAGLAELARESGASVFMVVRAAFAALLSRMGAGTDIPIGTPIAGRTDEALDDLVGFFVNTLVLRTDLSGDPTFRELVERVRETDLAAYAHQDVPFEHLVEVLNPERSMSRHPLFQVMLAFQNNEQAVLDLPRLTLTAELAETASSKFDLLLRITEREANAGGMGCLLEFSTDLFDRGTVEGLAERFGRVLAGVVADAGRPVGGLEVLSEAERRELLEVRNATEVEVPWVSLPEGFEAQVARTPEATAVVFEGVELSYAEVNARANRLARLLVEKGAGPERVVALMLPRSEWLPVALLAVVKSGAAYVPVDPAYPADRIAYMFEDADPVCVLGSEQTLARLPDKLSGRGVEVTSEAVSGYADADLSDAERGGVLLRPEHPVYVMYTSGSTGRPKGVVFPAGAMVNLLAWHAQVLPGGAGRRTGQFAALGFDAAAHEMFSALWSGKTLMVPRDETRRGAAELVRWFAQHEVGELFAPMPMVEAVAEAAAELGVGLPGLTDVAQAGEALALHGAVREFFASVPGRRVHNYYGPTETHVVTALSLEGDPAEWPVLPSIGTPVANSRVYVLDESLRPVPVGVAGELYLAGAQLARGYLNRPALTAERFTADPFAGPGERMYRSGDLARWRADGTVEFLGRADFQVKIRGFRVELGEVEAVVASHPDVAQVVVVAREDQPGGKRLVAYVVPSNTDSTEQVRDTELVNREMRRYVGERLPEFMVPAAVVVLDALPLTANGKLDRRALPAPDYATVAAFRAPRTERERALCEIFAEVLGVERVGIDDSFFELGGHSLLATRLISRIRTRLGAELPLRAVFEAPNVATLTEQLGTAQKSQRPALRRMPRPKEN</sequence>
<dbReference type="SMART" id="SM00823">
    <property type="entry name" value="PKS_PP"/>
    <property type="match status" value="5"/>
</dbReference>
<dbReference type="RefSeq" id="WP_184916547.1">
    <property type="nucleotide sequence ID" value="NZ_JACHMS010000001.1"/>
</dbReference>
<dbReference type="InterPro" id="IPR020806">
    <property type="entry name" value="PKS_PP-bd"/>
</dbReference>
<dbReference type="NCBIfam" id="NF003417">
    <property type="entry name" value="PRK04813.1"/>
    <property type="match status" value="5"/>
</dbReference>
<dbReference type="Proteomes" id="UP000565089">
    <property type="component" value="Unassembled WGS sequence"/>
</dbReference>
<dbReference type="FunFam" id="3.40.50.980:FF:000001">
    <property type="entry name" value="Non-ribosomal peptide synthetase"/>
    <property type="match status" value="4"/>
</dbReference>
<evidence type="ECO:0000256" key="3">
    <source>
        <dbReference type="ARBA" id="ARBA00022450"/>
    </source>
</evidence>
<feature type="compositionally biased region" description="Basic residues" evidence="6">
    <location>
        <begin position="5337"/>
        <end position="5347"/>
    </location>
</feature>
<dbReference type="InterPro" id="IPR006162">
    <property type="entry name" value="Ppantetheine_attach_site"/>
</dbReference>
<dbReference type="Gene3D" id="3.30.300.30">
    <property type="match status" value="5"/>
</dbReference>
<dbReference type="CDD" id="cd05930">
    <property type="entry name" value="A_NRPS"/>
    <property type="match status" value="1"/>
</dbReference>
<dbReference type="PANTHER" id="PTHR45527">
    <property type="entry name" value="NONRIBOSOMAL PEPTIDE SYNTHETASE"/>
    <property type="match status" value="1"/>
</dbReference>
<dbReference type="FunFam" id="1.10.1200.10:FF:000005">
    <property type="entry name" value="Nonribosomal peptide synthetase 1"/>
    <property type="match status" value="2"/>
</dbReference>
<evidence type="ECO:0000313" key="9">
    <source>
        <dbReference type="Proteomes" id="UP000565089"/>
    </source>
</evidence>
<evidence type="ECO:0000313" key="8">
    <source>
        <dbReference type="EMBL" id="MBB4717834.1"/>
    </source>
</evidence>
<dbReference type="PROSITE" id="PS00012">
    <property type="entry name" value="PHOSPHOPANTETHEINE"/>
    <property type="match status" value="4"/>
</dbReference>
<dbReference type="Gene3D" id="3.40.50.980">
    <property type="match status" value="8"/>
</dbReference>
<dbReference type="CDD" id="cd17646">
    <property type="entry name" value="A_NRPS_AB3403-like"/>
    <property type="match status" value="1"/>
</dbReference>
<dbReference type="InterPro" id="IPR036736">
    <property type="entry name" value="ACP-like_sf"/>
</dbReference>
<dbReference type="PANTHER" id="PTHR45527:SF1">
    <property type="entry name" value="FATTY ACID SYNTHASE"/>
    <property type="match status" value="1"/>
</dbReference>
<dbReference type="GO" id="GO:0005829">
    <property type="term" value="C:cytosol"/>
    <property type="evidence" value="ECO:0007669"/>
    <property type="project" value="TreeGrafter"/>
</dbReference>
<evidence type="ECO:0000256" key="2">
    <source>
        <dbReference type="ARBA" id="ARBA00006432"/>
    </source>
</evidence>
<dbReference type="NCBIfam" id="TIGR01733">
    <property type="entry name" value="AA-adenyl-dom"/>
    <property type="match status" value="4"/>
</dbReference>
<evidence type="ECO:0000256" key="5">
    <source>
        <dbReference type="ARBA" id="ARBA00022598"/>
    </source>
</evidence>
<dbReference type="FunFam" id="2.30.38.10:FF:000001">
    <property type="entry name" value="Non-ribosomal peptide synthetase PvdI"/>
    <property type="match status" value="4"/>
</dbReference>
<reference evidence="8 9" key="1">
    <citation type="submission" date="2020-08" db="EMBL/GenBank/DDBJ databases">
        <title>Sequencing the genomes of 1000 actinobacteria strains.</title>
        <authorList>
            <person name="Klenk H.-P."/>
        </authorList>
    </citation>
    <scope>NUCLEOTIDE SEQUENCE [LARGE SCALE GENOMIC DNA]</scope>
    <source>
        <strain evidence="8 9">DSM 40483</strain>
    </source>
</reference>
<evidence type="ECO:0000259" key="7">
    <source>
        <dbReference type="PROSITE" id="PS50075"/>
    </source>
</evidence>
<dbReference type="Pfam" id="PF13193">
    <property type="entry name" value="AMP-binding_C"/>
    <property type="match status" value="5"/>
</dbReference>
<dbReference type="GO" id="GO:0016874">
    <property type="term" value="F:ligase activity"/>
    <property type="evidence" value="ECO:0007669"/>
    <property type="project" value="UniProtKB-KW"/>
</dbReference>
<dbReference type="InterPro" id="IPR000873">
    <property type="entry name" value="AMP-dep_synth/lig_dom"/>
</dbReference>
<keyword evidence="4" id="KW-0597">Phosphoprotein</keyword>
<dbReference type="PROSITE" id="PS50075">
    <property type="entry name" value="CARRIER"/>
    <property type="match status" value="5"/>
</dbReference>
<feature type="region of interest" description="Disordered" evidence="6">
    <location>
        <begin position="5327"/>
        <end position="5347"/>
    </location>
</feature>
<evidence type="ECO:0000256" key="1">
    <source>
        <dbReference type="ARBA" id="ARBA00001957"/>
    </source>
</evidence>
<feature type="compositionally biased region" description="Basic and acidic residues" evidence="6">
    <location>
        <begin position="573"/>
        <end position="587"/>
    </location>
</feature>
<dbReference type="FunFam" id="3.30.559.30:FF:000001">
    <property type="entry name" value="Non-ribosomal peptide synthetase"/>
    <property type="match status" value="2"/>
</dbReference>
<dbReference type="InterPro" id="IPR042099">
    <property type="entry name" value="ANL_N_sf"/>
</dbReference>
<dbReference type="GO" id="GO:0044550">
    <property type="term" value="P:secondary metabolite biosynthetic process"/>
    <property type="evidence" value="ECO:0007669"/>
    <property type="project" value="UniProtKB-ARBA"/>
</dbReference>
<dbReference type="Pfam" id="PF00550">
    <property type="entry name" value="PP-binding"/>
    <property type="match status" value="5"/>
</dbReference>
<protein>
    <submittedName>
        <fullName evidence="8">Amino acid adenylation domain-containing protein</fullName>
    </submittedName>
</protein>
<dbReference type="Gene3D" id="3.30.559.30">
    <property type="entry name" value="Nonribosomal peptide synthetase, condensation domain"/>
    <property type="match status" value="5"/>
</dbReference>
<dbReference type="Gene3D" id="3.40.50.12780">
    <property type="entry name" value="N-terminal domain of ligase-like"/>
    <property type="match status" value="1"/>
</dbReference>
<evidence type="ECO:0000256" key="4">
    <source>
        <dbReference type="ARBA" id="ARBA00022553"/>
    </source>
</evidence>
<dbReference type="SUPFAM" id="SSF52777">
    <property type="entry name" value="CoA-dependent acyltransferases"/>
    <property type="match status" value="10"/>
</dbReference>
<dbReference type="FunFam" id="3.40.50.980:FF:000002">
    <property type="entry name" value="Enterobactin synthetase component F"/>
    <property type="match status" value="1"/>
</dbReference>
<gene>
    <name evidence="8" type="ORF">BJ965_007716</name>
</gene>
<feature type="domain" description="Carrier" evidence="7">
    <location>
        <begin position="5256"/>
        <end position="5331"/>
    </location>
</feature>
<comment type="cofactor">
    <cofactor evidence="1">
        <name>pantetheine 4'-phosphate</name>
        <dbReference type="ChEBI" id="CHEBI:47942"/>
    </cofactor>
</comment>
<accession>A0A7W7DVN2</accession>
<dbReference type="CDD" id="cd19540">
    <property type="entry name" value="LCL_NRPS-like"/>
    <property type="match status" value="4"/>
</dbReference>
<keyword evidence="3" id="KW-0596">Phosphopantetheine</keyword>
<dbReference type="GO" id="GO:0072330">
    <property type="term" value="P:monocarboxylic acid biosynthetic process"/>
    <property type="evidence" value="ECO:0007669"/>
    <property type="project" value="UniProtKB-ARBA"/>
</dbReference>
<dbReference type="Gene3D" id="1.10.1200.10">
    <property type="entry name" value="ACP-like"/>
    <property type="match status" value="4"/>
</dbReference>
<keyword evidence="9" id="KW-1185">Reference proteome</keyword>
<proteinExistence type="inferred from homology"/>